<dbReference type="InterPro" id="IPR025669">
    <property type="entry name" value="AAA_dom"/>
</dbReference>
<dbReference type="GO" id="GO:0004715">
    <property type="term" value="F:non-membrane spanning protein tyrosine kinase activity"/>
    <property type="evidence" value="ECO:0007669"/>
    <property type="project" value="UniProtKB-EC"/>
</dbReference>
<evidence type="ECO:0000256" key="3">
    <source>
        <dbReference type="ARBA" id="ARBA00008883"/>
    </source>
</evidence>
<reference evidence="20" key="1">
    <citation type="submission" date="2018-03" db="EMBL/GenBank/DDBJ databases">
        <title>Gramella fulva sp. nov., isolated from a dry surface of tidal flat.</title>
        <authorList>
            <person name="Hwang S.H."/>
            <person name="Hwang W.M."/>
            <person name="Kang K."/>
            <person name="Ahn T.-Y."/>
        </authorList>
    </citation>
    <scope>NUCLEOTIDE SEQUENCE [LARGE SCALE GENOMIC DNA]</scope>
    <source>
        <strain evidence="20">SH35</strain>
    </source>
</reference>
<accession>A0A2R3Z4T1</accession>
<keyword evidence="20" id="KW-1185">Reference proteome</keyword>
<dbReference type="CDD" id="cd05387">
    <property type="entry name" value="BY-kinase"/>
    <property type="match status" value="1"/>
</dbReference>
<proteinExistence type="inferred from homology"/>
<evidence type="ECO:0000256" key="14">
    <source>
        <dbReference type="ARBA" id="ARBA00023137"/>
    </source>
</evidence>
<evidence type="ECO:0000256" key="6">
    <source>
        <dbReference type="ARBA" id="ARBA00022519"/>
    </source>
</evidence>
<sequence length="787" mass="88570">MAQQQNKQNFAVMETLDIREELNKYLKYWPWFLLTILLFVSAAWLYLRYSTPIYKATSTILIKGGENPSSELAAFEEMGLMKGINSSSIQNEIALLKSKRLMTGVANALDLNIRYYHPGSVRNVELYDDTPLVVRVLAMEKVSGAFYAISETGKGQLNVANTETGETFKASLDKPVNLGFADVVISKNPETDSSERNSILVQFSGLEQTAEAYRKRLGVDLPDKNSSIVAMTMEDPVSEKAQDILNQLVLEYNQDAIEDKNLVARNTAQFIAERLKIINEELDSVETGKVQFKERNELVNIESQSEMFVENIHEINQQEEKLGTQLELTSALLAYLKSASQADLLPANLGVEEGNVNQQIERYNQLVLERNKILRGSTELNPVVQRLDSQITSLKGNILESLNRLKSNLQISLKDLRERSSSVSSRIASVPAKEKQFRSIERQQKIKEALFLLLLQKREENSLALAVTAPKAKIVDRAYSLGVVFPNSRSIYLGAFLAGLLIPFMIVYLKRLLNNKVEKREDLETAVKEIPIVGEIPKIQKKESDLIESNDRSVLAESFRILINNLQYLLVGKEEKETGVKIFVTSTVKGEGKTFTAFNLALTLANIEKKVLILGADLRNPQLQRYESGAKELLGVSDFLVREDIHLKDVIRDSALHRNLQLLASGSIPPNPSELWRRKRAAQMFGELEKMYDYIVVDTAPAMLVADTFLISKFADITLYLVRAGYTEKKLLNFAADAKEEGKLTDVAFVLNNVKMANFGYGNKYGYAYGEEKKSFLGRLKNKAAMW</sequence>
<evidence type="ECO:0000256" key="13">
    <source>
        <dbReference type="ARBA" id="ARBA00023136"/>
    </source>
</evidence>
<dbReference type="GO" id="GO:0005886">
    <property type="term" value="C:plasma membrane"/>
    <property type="evidence" value="ECO:0007669"/>
    <property type="project" value="UniProtKB-SubCell"/>
</dbReference>
<evidence type="ECO:0000256" key="8">
    <source>
        <dbReference type="ARBA" id="ARBA00022692"/>
    </source>
</evidence>
<name>A0A2R3Z4T1_9FLAO</name>
<dbReference type="Pfam" id="PF02706">
    <property type="entry name" value="Wzz"/>
    <property type="match status" value="1"/>
</dbReference>
<dbReference type="Pfam" id="PF13614">
    <property type="entry name" value="AAA_31"/>
    <property type="match status" value="1"/>
</dbReference>
<feature type="transmembrane region" description="Helical" evidence="16">
    <location>
        <begin position="28"/>
        <end position="47"/>
    </location>
</feature>
<evidence type="ECO:0000256" key="5">
    <source>
        <dbReference type="ARBA" id="ARBA00022475"/>
    </source>
</evidence>
<comment type="subcellular location">
    <subcellularLocation>
        <location evidence="1">Cell inner membrane</location>
        <topology evidence="1">Multi-pass membrane protein</topology>
    </subcellularLocation>
</comment>
<keyword evidence="12 16" id="KW-1133">Transmembrane helix</keyword>
<comment type="similarity">
    <text evidence="3">Belongs to the etk/wzc family.</text>
</comment>
<dbReference type="InterPro" id="IPR027417">
    <property type="entry name" value="P-loop_NTPase"/>
</dbReference>
<dbReference type="Gene3D" id="3.40.50.300">
    <property type="entry name" value="P-loop containing nucleotide triphosphate hydrolases"/>
    <property type="match status" value="1"/>
</dbReference>
<evidence type="ECO:0000256" key="10">
    <source>
        <dbReference type="ARBA" id="ARBA00022777"/>
    </source>
</evidence>
<dbReference type="SUPFAM" id="SSF52540">
    <property type="entry name" value="P-loop containing nucleoside triphosphate hydrolases"/>
    <property type="match status" value="1"/>
</dbReference>
<evidence type="ECO:0000256" key="12">
    <source>
        <dbReference type="ARBA" id="ARBA00022989"/>
    </source>
</evidence>
<evidence type="ECO:0000256" key="11">
    <source>
        <dbReference type="ARBA" id="ARBA00022840"/>
    </source>
</evidence>
<evidence type="ECO:0000259" key="18">
    <source>
        <dbReference type="Pfam" id="PF13614"/>
    </source>
</evidence>
<dbReference type="OrthoDB" id="9794577at2"/>
<evidence type="ECO:0000256" key="9">
    <source>
        <dbReference type="ARBA" id="ARBA00022741"/>
    </source>
</evidence>
<evidence type="ECO:0000256" key="4">
    <source>
        <dbReference type="ARBA" id="ARBA00011903"/>
    </source>
</evidence>
<dbReference type="KEGG" id="grs:C7S20_08415"/>
<feature type="domain" description="AAA" evidence="18">
    <location>
        <begin position="589"/>
        <end position="704"/>
    </location>
</feature>
<keyword evidence="14" id="KW-0829">Tyrosine-protein kinase</keyword>
<gene>
    <name evidence="19" type="ORF">C7S20_08415</name>
</gene>
<protein>
    <recommendedName>
        <fullName evidence="4">non-specific protein-tyrosine kinase</fullName>
        <ecNumber evidence="4">2.7.10.2</ecNumber>
    </recommendedName>
</protein>
<evidence type="ECO:0000256" key="1">
    <source>
        <dbReference type="ARBA" id="ARBA00004429"/>
    </source>
</evidence>
<feature type="domain" description="Polysaccharide chain length determinant N-terminal" evidence="17">
    <location>
        <begin position="15"/>
        <end position="108"/>
    </location>
</feature>
<dbReference type="PANTHER" id="PTHR32309:SF13">
    <property type="entry name" value="FERRIC ENTEROBACTIN TRANSPORT PROTEIN FEPE"/>
    <property type="match status" value="1"/>
</dbReference>
<evidence type="ECO:0000256" key="7">
    <source>
        <dbReference type="ARBA" id="ARBA00022679"/>
    </source>
</evidence>
<organism evidence="19 20">
    <name type="scientific">Christiangramia fulva</name>
    <dbReference type="NCBI Taxonomy" id="2126553"/>
    <lineage>
        <taxon>Bacteria</taxon>
        <taxon>Pseudomonadati</taxon>
        <taxon>Bacteroidota</taxon>
        <taxon>Flavobacteriia</taxon>
        <taxon>Flavobacteriales</taxon>
        <taxon>Flavobacteriaceae</taxon>
        <taxon>Christiangramia</taxon>
    </lineage>
</organism>
<keyword evidence="6" id="KW-0997">Cell inner membrane</keyword>
<dbReference type="InterPro" id="IPR005702">
    <property type="entry name" value="Wzc-like_C"/>
</dbReference>
<keyword evidence="9" id="KW-0547">Nucleotide-binding</keyword>
<feature type="transmembrane region" description="Helical" evidence="16">
    <location>
        <begin position="491"/>
        <end position="509"/>
    </location>
</feature>
<keyword evidence="8 16" id="KW-0812">Transmembrane</keyword>
<keyword evidence="7" id="KW-0808">Transferase</keyword>
<keyword evidence="13 16" id="KW-0472">Membrane</keyword>
<dbReference type="RefSeq" id="WP_107012064.1">
    <property type="nucleotide sequence ID" value="NZ_CP028136.1"/>
</dbReference>
<dbReference type="AlphaFoldDB" id="A0A2R3Z4T1"/>
<dbReference type="InterPro" id="IPR003856">
    <property type="entry name" value="LPS_length_determ_N"/>
</dbReference>
<dbReference type="EMBL" id="CP028136">
    <property type="protein sequence ID" value="AVR45286.1"/>
    <property type="molecule type" value="Genomic_DNA"/>
</dbReference>
<dbReference type="EC" id="2.7.10.2" evidence="4"/>
<evidence type="ECO:0000256" key="2">
    <source>
        <dbReference type="ARBA" id="ARBA00007316"/>
    </source>
</evidence>
<dbReference type="PANTHER" id="PTHR32309">
    <property type="entry name" value="TYROSINE-PROTEIN KINASE"/>
    <property type="match status" value="1"/>
</dbReference>
<evidence type="ECO:0000259" key="17">
    <source>
        <dbReference type="Pfam" id="PF02706"/>
    </source>
</evidence>
<dbReference type="Proteomes" id="UP000241507">
    <property type="component" value="Chromosome"/>
</dbReference>
<evidence type="ECO:0000256" key="16">
    <source>
        <dbReference type="SAM" id="Phobius"/>
    </source>
</evidence>
<dbReference type="GO" id="GO:0005524">
    <property type="term" value="F:ATP binding"/>
    <property type="evidence" value="ECO:0007669"/>
    <property type="project" value="UniProtKB-KW"/>
</dbReference>
<evidence type="ECO:0000256" key="15">
    <source>
        <dbReference type="ARBA" id="ARBA00051245"/>
    </source>
</evidence>
<comment type="similarity">
    <text evidence="2">Belongs to the CpsD/CapB family.</text>
</comment>
<dbReference type="InterPro" id="IPR050445">
    <property type="entry name" value="Bact_polysacc_biosynth/exp"/>
</dbReference>
<keyword evidence="5" id="KW-1003">Cell membrane</keyword>
<keyword evidence="10 19" id="KW-0418">Kinase</keyword>
<evidence type="ECO:0000313" key="20">
    <source>
        <dbReference type="Proteomes" id="UP000241507"/>
    </source>
</evidence>
<evidence type="ECO:0000313" key="19">
    <source>
        <dbReference type="EMBL" id="AVR45286.1"/>
    </source>
</evidence>
<comment type="catalytic activity">
    <reaction evidence="15">
        <text>L-tyrosyl-[protein] + ATP = O-phospho-L-tyrosyl-[protein] + ADP + H(+)</text>
        <dbReference type="Rhea" id="RHEA:10596"/>
        <dbReference type="Rhea" id="RHEA-COMP:10136"/>
        <dbReference type="Rhea" id="RHEA-COMP:20101"/>
        <dbReference type="ChEBI" id="CHEBI:15378"/>
        <dbReference type="ChEBI" id="CHEBI:30616"/>
        <dbReference type="ChEBI" id="CHEBI:46858"/>
        <dbReference type="ChEBI" id="CHEBI:61978"/>
        <dbReference type="ChEBI" id="CHEBI:456216"/>
        <dbReference type="EC" id="2.7.10.2"/>
    </reaction>
</comment>
<keyword evidence="11" id="KW-0067">ATP-binding</keyword>
<dbReference type="NCBIfam" id="TIGR01007">
    <property type="entry name" value="eps_fam"/>
    <property type="match status" value="1"/>
</dbReference>